<dbReference type="GO" id="GO:0000776">
    <property type="term" value="C:kinetochore"/>
    <property type="evidence" value="ECO:0007669"/>
    <property type="project" value="UniProtKB-KW"/>
</dbReference>
<dbReference type="GO" id="GO:0005634">
    <property type="term" value="C:nucleus"/>
    <property type="evidence" value="ECO:0007669"/>
    <property type="project" value="UniProtKB-SubCell"/>
</dbReference>
<dbReference type="Gene3D" id="1.10.20.10">
    <property type="entry name" value="Histone, subunit A"/>
    <property type="match status" value="1"/>
</dbReference>
<feature type="region of interest" description="Disordered" evidence="15">
    <location>
        <begin position="1"/>
        <end position="27"/>
    </location>
</feature>
<comment type="similarity">
    <text evidence="3">Belongs to the CENP-T/CNN1 family.</text>
</comment>
<reference evidence="18" key="2">
    <citation type="submission" date="2025-09" db="UniProtKB">
        <authorList>
            <consortium name="Ensembl"/>
        </authorList>
    </citation>
    <scope>IDENTIFICATION</scope>
</reference>
<dbReference type="Pfam" id="PF16171">
    <property type="entry name" value="CENP-T_N"/>
    <property type="match status" value="1"/>
</dbReference>
<keyword evidence="6" id="KW-0132">Cell division</keyword>
<evidence type="ECO:0000256" key="3">
    <source>
        <dbReference type="ARBA" id="ARBA00010137"/>
    </source>
</evidence>
<dbReference type="GO" id="GO:0046982">
    <property type="term" value="F:protein heterodimerization activity"/>
    <property type="evidence" value="ECO:0007669"/>
    <property type="project" value="InterPro"/>
</dbReference>
<dbReference type="SUPFAM" id="SSF47113">
    <property type="entry name" value="Histone-fold"/>
    <property type="match status" value="1"/>
</dbReference>
<evidence type="ECO:0000256" key="4">
    <source>
        <dbReference type="ARBA" id="ARBA00016401"/>
    </source>
</evidence>
<evidence type="ECO:0000256" key="1">
    <source>
        <dbReference type="ARBA" id="ARBA00004123"/>
    </source>
</evidence>
<keyword evidence="9" id="KW-0238">DNA-binding</keyword>
<reference evidence="18" key="1">
    <citation type="submission" date="2025-08" db="UniProtKB">
        <authorList>
            <consortium name="Ensembl"/>
        </authorList>
    </citation>
    <scope>IDENTIFICATION</scope>
</reference>
<dbReference type="GO" id="GO:0051382">
    <property type="term" value="P:kinetochore assembly"/>
    <property type="evidence" value="ECO:0007669"/>
    <property type="project" value="InterPro"/>
</dbReference>
<evidence type="ECO:0000256" key="10">
    <source>
        <dbReference type="ARBA" id="ARBA00023242"/>
    </source>
</evidence>
<evidence type="ECO:0000256" key="7">
    <source>
        <dbReference type="ARBA" id="ARBA00022776"/>
    </source>
</evidence>
<feature type="domain" description="Centromere kinetochore component CENP-T N-terminal" evidence="17">
    <location>
        <begin position="49"/>
        <end position="252"/>
    </location>
</feature>
<keyword evidence="5" id="KW-0158">Chromosome</keyword>
<evidence type="ECO:0000256" key="13">
    <source>
        <dbReference type="ARBA" id="ARBA00045461"/>
    </source>
</evidence>
<dbReference type="GO" id="GO:0051301">
    <property type="term" value="P:cell division"/>
    <property type="evidence" value="ECO:0007669"/>
    <property type="project" value="UniProtKB-KW"/>
</dbReference>
<dbReference type="Ensembl" id="ENSNPET00000010743.1">
    <property type="protein sequence ID" value="ENSNPEP00000010473.1"/>
    <property type="gene ID" value="ENSNPEG00000007859.1"/>
</dbReference>
<evidence type="ECO:0000256" key="2">
    <source>
        <dbReference type="ARBA" id="ARBA00004629"/>
    </source>
</evidence>
<name>A0A8C6Z954_NOTPE</name>
<gene>
    <name evidence="18" type="primary">CENPT</name>
</gene>
<evidence type="ECO:0000256" key="9">
    <source>
        <dbReference type="ARBA" id="ARBA00023125"/>
    </source>
</evidence>
<evidence type="ECO:0000313" key="19">
    <source>
        <dbReference type="Proteomes" id="UP000694420"/>
    </source>
</evidence>
<dbReference type="InterPro" id="IPR032373">
    <property type="entry name" value="CENP-T_N"/>
</dbReference>
<comment type="subunit">
    <text evidence="14">Component of the CENPA-CAD complex, composed of CENPI, CENPK, CENPL, CENPO, CENPP, CENPQ, CENPR and CENPS. The CENPA-CAD complex is probably recruited on centromeres by the CENPA-NAC complex, at least composed of CENPA, CENPC, CENPH, CENPM, CENPN, CENPT and CENPU. Identified in a centromeric complex containing histones H2A, H2B, H3 and H4, and at least CENPA, CENPB, CENPC, CENPT, CENPN, HJURP, SUPT16H, SSRP1 and RSF1. Interacts (via N-terminus) with the NDC80 complex. Heterodimer with CENPW; this dimer coassembles with CENPS-CENPX heterodimers at centromeres to form the tetrameric CENP-T-W-S-X complex.</text>
</comment>
<dbReference type="GO" id="GO:0003677">
    <property type="term" value="F:DNA binding"/>
    <property type="evidence" value="ECO:0007669"/>
    <property type="project" value="UniProtKB-KW"/>
</dbReference>
<dbReference type="Pfam" id="PF15511">
    <property type="entry name" value="CENP-T_C"/>
    <property type="match status" value="1"/>
</dbReference>
<dbReference type="InterPro" id="IPR028255">
    <property type="entry name" value="CENP-T"/>
</dbReference>
<dbReference type="InterPro" id="IPR009072">
    <property type="entry name" value="Histone-fold"/>
</dbReference>
<sequence length="602" mass="66350">GTWPRGLRAPRRGRARSPRRRGPGPRVLPSEAVALAGAGAGGESNFGRSILLKQRPAILPDLDNGTPRFMLKRIIQTQAKVSPLALEVSKHEETEESALEPPSKRISNTMEMQLPGFVPEDTSVPAFQMTRKKKKFSISEFEREADKRLPQNQSKAHLYLPSSSPLFYRSLRMSLGSLIPPDTVEKRGLLRRPKKRKAIDVEAFEGGVEQNMLQRKAQNYLVDSSAASMTRGTVLTSDAEIVLSNTELFVQAGEENPHRPSTLEPQLPDSKISAQNSKTVDAVPEEAKLVGLESSVATDGGRTHRYSEKNLIIDYESVDRMTPVSPKTSVSQGDGHQGHSHQSELVELFSVPEEVVAGGEHAKAGYSQQSEKKLTKKRESQVTKAQEAGVEIEMITSEAAEGNIEHLDSPKAGENKAMRCSQPSGKAGWSFLAALAAVDISMKTPAFIRAAAYKPLSLPSTPPPAESDTPKIIPLQPLWAKPVPKKSGASQRKKREPELASSLIKKIFSHYVKMPVTREAFGIVQKCCERYFKQLSNDLEAYSQHAGRKTVEVADLELLMRRQGLVTDKMPLHVLIERHLPLEYRKLLIPVAVSGNKIIPCK</sequence>
<feature type="region of interest" description="Disordered" evidence="15">
    <location>
        <begin position="323"/>
        <end position="342"/>
    </location>
</feature>
<keyword evidence="12" id="KW-0137">Centromere</keyword>
<organism evidence="18 19">
    <name type="scientific">Nothoprocta perdicaria</name>
    <name type="common">Chilean tinamou</name>
    <name type="synonym">Crypturus perdicarius</name>
    <dbReference type="NCBI Taxonomy" id="30464"/>
    <lineage>
        <taxon>Eukaryota</taxon>
        <taxon>Metazoa</taxon>
        <taxon>Chordata</taxon>
        <taxon>Craniata</taxon>
        <taxon>Vertebrata</taxon>
        <taxon>Euteleostomi</taxon>
        <taxon>Archelosauria</taxon>
        <taxon>Archosauria</taxon>
        <taxon>Dinosauria</taxon>
        <taxon>Saurischia</taxon>
        <taxon>Theropoda</taxon>
        <taxon>Coelurosauria</taxon>
        <taxon>Aves</taxon>
        <taxon>Palaeognathae</taxon>
        <taxon>Tinamiformes</taxon>
        <taxon>Tinamidae</taxon>
        <taxon>Nothoprocta</taxon>
    </lineage>
</organism>
<keyword evidence="11" id="KW-0131">Cell cycle</keyword>
<comment type="subcellular location">
    <subcellularLocation>
        <location evidence="2">Chromosome</location>
        <location evidence="2">Centromere</location>
        <location evidence="2">Kinetochore</location>
    </subcellularLocation>
    <subcellularLocation>
        <location evidence="1">Nucleus</location>
    </subcellularLocation>
</comment>
<evidence type="ECO:0000256" key="14">
    <source>
        <dbReference type="ARBA" id="ARBA00046865"/>
    </source>
</evidence>
<dbReference type="GO" id="GO:0007059">
    <property type="term" value="P:chromosome segregation"/>
    <property type="evidence" value="ECO:0007669"/>
    <property type="project" value="TreeGrafter"/>
</dbReference>
<evidence type="ECO:0000256" key="6">
    <source>
        <dbReference type="ARBA" id="ARBA00022618"/>
    </source>
</evidence>
<evidence type="ECO:0000256" key="5">
    <source>
        <dbReference type="ARBA" id="ARBA00022454"/>
    </source>
</evidence>
<dbReference type="InterPro" id="IPR035425">
    <property type="entry name" value="CENP-T/H4_C"/>
</dbReference>
<evidence type="ECO:0000256" key="12">
    <source>
        <dbReference type="ARBA" id="ARBA00023328"/>
    </source>
</evidence>
<dbReference type="CDD" id="cd22920">
    <property type="entry name" value="HFD_CENP-T"/>
    <property type="match status" value="1"/>
</dbReference>
<evidence type="ECO:0000256" key="8">
    <source>
        <dbReference type="ARBA" id="ARBA00022838"/>
    </source>
</evidence>
<keyword evidence="10" id="KW-0539">Nucleus</keyword>
<dbReference type="PANTHER" id="PTHR46904">
    <property type="entry name" value="CENTROMERE PROTEIN T"/>
    <property type="match status" value="1"/>
</dbReference>
<keyword evidence="8" id="KW-0995">Kinetochore</keyword>
<evidence type="ECO:0000313" key="18">
    <source>
        <dbReference type="Ensembl" id="ENSNPEP00000010473.1"/>
    </source>
</evidence>
<evidence type="ECO:0000256" key="15">
    <source>
        <dbReference type="SAM" id="MobiDB-lite"/>
    </source>
</evidence>
<accession>A0A8C6Z954</accession>
<keyword evidence="7" id="KW-0498">Mitosis</keyword>
<dbReference type="PANTHER" id="PTHR46904:SF1">
    <property type="entry name" value="CENTROMERE PROTEIN T"/>
    <property type="match status" value="1"/>
</dbReference>
<feature type="compositionally biased region" description="Polar residues" evidence="15">
    <location>
        <begin position="325"/>
        <end position="334"/>
    </location>
</feature>
<feature type="compositionally biased region" description="Basic residues" evidence="15">
    <location>
        <begin position="8"/>
        <end position="23"/>
    </location>
</feature>
<dbReference type="Proteomes" id="UP000694420">
    <property type="component" value="Unplaced"/>
</dbReference>
<protein>
    <recommendedName>
        <fullName evidence="4">Centromere protein T</fullName>
    </recommendedName>
</protein>
<keyword evidence="19" id="KW-1185">Reference proteome</keyword>
<evidence type="ECO:0000259" key="17">
    <source>
        <dbReference type="Pfam" id="PF16171"/>
    </source>
</evidence>
<dbReference type="GO" id="GO:0000278">
    <property type="term" value="P:mitotic cell cycle"/>
    <property type="evidence" value="ECO:0007669"/>
    <property type="project" value="TreeGrafter"/>
</dbReference>
<dbReference type="AlphaFoldDB" id="A0A8C6Z954"/>
<comment type="function">
    <text evidence="13">Component of the CENPA-NAC (nucleosome-associated) complex, a complex that plays a central role in assembly of kinetochore proteins, mitotic progression and chromosome segregation. The CENPA-NAC complex recruits the CENPA-CAD (nucleosome distal) complex and may be involved in incorporation of newly synthesized CENPA into centromeres. Part of a nucleosome-associated complex that binds specifically to histone H3-containing nucleosomes at the centromere, as opposed to nucleosomes containing CENPA. Component of the heterotetrameric CENP-T-W-S-X complex that binds and supercoils DNA, and plays an important role in kinetochore assembly. CENPT has a fundamental role in kinetochore assembly and function. It is one of the inner kinetochore proteins, with most further proteins binding downstream. Required for normal chromosome organization and normal progress through mitosis.</text>
</comment>
<evidence type="ECO:0000256" key="11">
    <source>
        <dbReference type="ARBA" id="ARBA00023306"/>
    </source>
</evidence>
<feature type="domain" description="CENP-T/Histone H4 histone fold" evidence="16">
    <location>
        <begin position="495"/>
        <end position="590"/>
    </location>
</feature>
<proteinExistence type="inferred from homology"/>
<evidence type="ECO:0000259" key="16">
    <source>
        <dbReference type="Pfam" id="PF15511"/>
    </source>
</evidence>